<dbReference type="Bgee" id="ENSLOCG00000010310">
    <property type="expression patterns" value="Expressed in camera-type eye and 3 other cell types or tissues"/>
</dbReference>
<dbReference type="CDD" id="cd19574">
    <property type="entry name" value="serpinE3"/>
    <property type="match status" value="1"/>
</dbReference>
<reference evidence="5" key="1">
    <citation type="submission" date="2011-12" db="EMBL/GenBank/DDBJ databases">
        <title>The Draft Genome of Lepisosteus oculatus.</title>
        <authorList>
            <consortium name="The Broad Institute Genome Assembly &amp; Analysis Group"/>
            <consortium name="Computational R&amp;D Group"/>
            <consortium name="and Sequencing Platform"/>
            <person name="Di Palma F."/>
            <person name="Alfoldi J."/>
            <person name="Johnson J."/>
            <person name="Berlin A."/>
            <person name="Gnerre S."/>
            <person name="Jaffe D."/>
            <person name="MacCallum I."/>
            <person name="Young S."/>
            <person name="Walker B.J."/>
            <person name="Lander E.S."/>
            <person name="Lindblad-Toh K."/>
        </authorList>
    </citation>
    <scope>NUCLEOTIDE SEQUENCE [LARGE SCALE GENOMIC DNA]</scope>
</reference>
<sequence>MFLWRSTDNIQIYGPAMRRLMLTSLLVCLWLAEKGQGDLQDILGQLHTEFAVRLYRQLAETENNSNLIVSPASVAVSLGLLQLGSRGNTLAQLETALGYNVNDLGVRGFLLRMQEDMTNSSHSTQVLLACALFVHRDVQLSPAFARHGSAWANSTVQQANFTRPNQSREQINLWVSAHTAGEIRNLLSCDLTGWGVRQMALVTAMFFRGTWQRQFLLSETQSLPFSLADGSTVKVPMMHQMTDVNFGQFHTPTEYRYAVVELFYLGDAVSLFVVLPTERKTPLSLIEPHVSAHTVMLWTASLRRTKIDIFLPRFKIQNNLNLKSVLPAFGVSDVFDPTVANFKGISGRDSLYVSEATHEAKIEVTEVGTKAAAATAMVLLKRSRAPVFKADRPFLFFLRQSSTGSILFMGRVLNPLELAP</sequence>
<dbReference type="OrthoDB" id="8179360at2759"/>
<evidence type="ECO:0000256" key="1">
    <source>
        <dbReference type="RuleBase" id="RU000411"/>
    </source>
</evidence>
<feature type="domain" description="Serpin" evidence="3">
    <location>
        <begin position="52"/>
        <end position="415"/>
    </location>
</feature>
<dbReference type="FunCoup" id="W5MW74">
    <property type="interactions" value="3"/>
</dbReference>
<dbReference type="OMA" id="KGNCISY"/>
<dbReference type="KEGG" id="loc:102695493"/>
<evidence type="ECO:0000256" key="2">
    <source>
        <dbReference type="SAM" id="SignalP"/>
    </source>
</evidence>
<evidence type="ECO:0000313" key="5">
    <source>
        <dbReference type="Proteomes" id="UP000018468"/>
    </source>
</evidence>
<reference evidence="4" key="3">
    <citation type="submission" date="2025-09" db="UniProtKB">
        <authorList>
            <consortium name="Ensembl"/>
        </authorList>
    </citation>
    <scope>IDENTIFICATION</scope>
</reference>
<dbReference type="SMART" id="SM00093">
    <property type="entry name" value="SERPIN"/>
    <property type="match status" value="1"/>
</dbReference>
<dbReference type="InParanoid" id="W5MW74"/>
<organism evidence="4 5">
    <name type="scientific">Lepisosteus oculatus</name>
    <name type="common">Spotted gar</name>
    <dbReference type="NCBI Taxonomy" id="7918"/>
    <lineage>
        <taxon>Eukaryota</taxon>
        <taxon>Metazoa</taxon>
        <taxon>Chordata</taxon>
        <taxon>Craniata</taxon>
        <taxon>Vertebrata</taxon>
        <taxon>Euteleostomi</taxon>
        <taxon>Actinopterygii</taxon>
        <taxon>Neopterygii</taxon>
        <taxon>Holostei</taxon>
        <taxon>Semionotiformes</taxon>
        <taxon>Lepisosteidae</taxon>
        <taxon>Lepisosteus</taxon>
    </lineage>
</organism>
<dbReference type="InterPro" id="IPR036186">
    <property type="entry name" value="Serpin_sf"/>
</dbReference>
<keyword evidence="2" id="KW-0732">Signal</keyword>
<protein>
    <submittedName>
        <fullName evidence="4">Serpin peptidase inhibitor, clade E (nexin, plasminogen activator inhibitor type 1), member 3</fullName>
    </submittedName>
</protein>
<dbReference type="CTD" id="647174"/>
<dbReference type="InterPro" id="IPR023795">
    <property type="entry name" value="Serpin_CS"/>
</dbReference>
<dbReference type="InterPro" id="IPR031172">
    <property type="entry name" value="Serpin_E3"/>
</dbReference>
<dbReference type="PANTHER" id="PTHR11461">
    <property type="entry name" value="SERINE PROTEASE INHIBITOR, SERPIN"/>
    <property type="match status" value="1"/>
</dbReference>
<evidence type="ECO:0000313" key="4">
    <source>
        <dbReference type="Ensembl" id="ENSLOCP00000012633.1"/>
    </source>
</evidence>
<dbReference type="Gene3D" id="3.30.497.10">
    <property type="entry name" value="Antithrombin, subunit I, domain 2"/>
    <property type="match status" value="1"/>
</dbReference>
<dbReference type="AlphaFoldDB" id="W5MW74"/>
<dbReference type="FunFam" id="2.10.310.10:FF:000001">
    <property type="entry name" value="Serpin family A member 1"/>
    <property type="match status" value="1"/>
</dbReference>
<dbReference type="GeneID" id="102695493"/>
<dbReference type="GeneTree" id="ENSGT00940000160941"/>
<dbReference type="GO" id="GO:0004867">
    <property type="term" value="F:serine-type endopeptidase inhibitor activity"/>
    <property type="evidence" value="ECO:0000318"/>
    <property type="project" value="GO_Central"/>
</dbReference>
<feature type="chain" id="PRO_5004868387" evidence="2">
    <location>
        <begin position="38"/>
        <end position="420"/>
    </location>
</feature>
<feature type="signal peptide" evidence="2">
    <location>
        <begin position="1"/>
        <end position="37"/>
    </location>
</feature>
<dbReference type="STRING" id="7918.ENSLOCP00000012633"/>
<dbReference type="Gene3D" id="2.30.39.10">
    <property type="entry name" value="Alpha-1-antitrypsin, domain 1"/>
    <property type="match status" value="1"/>
</dbReference>
<keyword evidence="5" id="KW-1185">Reference proteome</keyword>
<dbReference type="Proteomes" id="UP000018468">
    <property type="component" value="Linkage group LG17"/>
</dbReference>
<accession>W5MW74</accession>
<dbReference type="InterPro" id="IPR000215">
    <property type="entry name" value="Serpin_fam"/>
</dbReference>
<dbReference type="InterPro" id="IPR042178">
    <property type="entry name" value="Serpin_sf_1"/>
</dbReference>
<proteinExistence type="inferred from homology"/>
<reference evidence="4" key="2">
    <citation type="submission" date="2025-08" db="UniProtKB">
        <authorList>
            <consortium name="Ensembl"/>
        </authorList>
    </citation>
    <scope>IDENTIFICATION</scope>
</reference>
<dbReference type="PROSITE" id="PS00284">
    <property type="entry name" value="SERPIN"/>
    <property type="match status" value="1"/>
</dbReference>
<comment type="similarity">
    <text evidence="1">Belongs to the serpin family.</text>
</comment>
<dbReference type="SUPFAM" id="SSF56574">
    <property type="entry name" value="Serpins"/>
    <property type="match status" value="1"/>
</dbReference>
<dbReference type="InterPro" id="IPR042185">
    <property type="entry name" value="Serpin_sf_2"/>
</dbReference>
<name>W5MW74_LEPOC</name>
<dbReference type="GO" id="GO:0005615">
    <property type="term" value="C:extracellular space"/>
    <property type="evidence" value="ECO:0000318"/>
    <property type="project" value="GO_Central"/>
</dbReference>
<dbReference type="InterPro" id="IPR023796">
    <property type="entry name" value="Serpin_dom"/>
</dbReference>
<dbReference type="eggNOG" id="KOG2392">
    <property type="taxonomic scope" value="Eukaryota"/>
</dbReference>
<dbReference type="EMBL" id="AHAT01003568">
    <property type="status" value="NOT_ANNOTATED_CDS"/>
    <property type="molecule type" value="Genomic_DNA"/>
</dbReference>
<dbReference type="HOGENOM" id="CLU_023330_0_4_1"/>
<dbReference type="Pfam" id="PF00079">
    <property type="entry name" value="Serpin"/>
    <property type="match status" value="1"/>
</dbReference>
<evidence type="ECO:0000259" key="3">
    <source>
        <dbReference type="SMART" id="SM00093"/>
    </source>
</evidence>
<dbReference type="Ensembl" id="ENSLOCT00000012657.1">
    <property type="protein sequence ID" value="ENSLOCP00000012633.1"/>
    <property type="gene ID" value="ENSLOCG00000010310.1"/>
</dbReference>
<dbReference type="PANTHER" id="PTHR11461:SF129">
    <property type="entry name" value="SERPIN E3"/>
    <property type="match status" value="1"/>
</dbReference>
<dbReference type="GO" id="GO:0043010">
    <property type="term" value="P:camera-type eye development"/>
    <property type="evidence" value="ECO:0007669"/>
    <property type="project" value="Ensembl"/>
</dbReference>